<keyword evidence="2" id="KW-0503">Monooxygenase</keyword>
<dbReference type="Pfam" id="PF03992">
    <property type="entry name" value="ABM"/>
    <property type="match status" value="1"/>
</dbReference>
<protein>
    <submittedName>
        <fullName evidence="2">Antibiotic biosynthesis monooxygenase family protein</fullName>
        <ecNumber evidence="2">1.14.-.-</ecNumber>
    </submittedName>
</protein>
<evidence type="ECO:0000313" key="2">
    <source>
        <dbReference type="EMBL" id="MFD1525939.1"/>
    </source>
</evidence>
<accession>A0ABD6B6A5</accession>
<dbReference type="PROSITE" id="PS51725">
    <property type="entry name" value="ABM"/>
    <property type="match status" value="1"/>
</dbReference>
<name>A0ABD6B6A5_9EURY</name>
<comment type="caution">
    <text evidence="2">The sequence shown here is derived from an EMBL/GenBank/DDBJ whole genome shotgun (WGS) entry which is preliminary data.</text>
</comment>
<sequence>MIVVSNRVQVPDARIDAFLDRLRTDHGIEDHSGFRGMKVLSPVDAEGHVTMTFWDSIDDYEDWREGSAYERAHENSSAADAFERPNDVEIHEVVVEREPADDVGQSD</sequence>
<dbReference type="PANTHER" id="PTHR34474">
    <property type="entry name" value="SIGNAL TRANSDUCTION PROTEIN TRAP"/>
    <property type="match status" value="1"/>
</dbReference>
<dbReference type="Proteomes" id="UP001597111">
    <property type="component" value="Unassembled WGS sequence"/>
</dbReference>
<keyword evidence="2" id="KW-0560">Oxidoreductase</keyword>
<evidence type="ECO:0000313" key="3">
    <source>
        <dbReference type="Proteomes" id="UP001597111"/>
    </source>
</evidence>
<gene>
    <name evidence="2" type="ORF">ACFR9S_06420</name>
</gene>
<keyword evidence="3" id="KW-1185">Reference proteome</keyword>
<dbReference type="EMBL" id="JBHUDH010000053">
    <property type="protein sequence ID" value="MFD1525939.1"/>
    <property type="molecule type" value="Genomic_DNA"/>
</dbReference>
<dbReference type="InterPro" id="IPR007138">
    <property type="entry name" value="ABM_dom"/>
</dbReference>
<evidence type="ECO:0000259" key="1">
    <source>
        <dbReference type="PROSITE" id="PS51725"/>
    </source>
</evidence>
<reference evidence="2 3" key="1">
    <citation type="journal article" date="2019" name="Int. J. Syst. Evol. Microbiol.">
        <title>The Global Catalogue of Microorganisms (GCM) 10K type strain sequencing project: providing services to taxonomists for standard genome sequencing and annotation.</title>
        <authorList>
            <consortium name="The Broad Institute Genomics Platform"/>
            <consortium name="The Broad Institute Genome Sequencing Center for Infectious Disease"/>
            <person name="Wu L."/>
            <person name="Ma J."/>
        </authorList>
    </citation>
    <scope>NUCLEOTIDE SEQUENCE [LARGE SCALE GENOMIC DNA]</scope>
    <source>
        <strain evidence="2 3">CGMCC 1.12285</strain>
    </source>
</reference>
<dbReference type="InterPro" id="IPR050404">
    <property type="entry name" value="Heme-degrading_MO"/>
</dbReference>
<dbReference type="PANTHER" id="PTHR34474:SF2">
    <property type="entry name" value="SIGNAL TRANSDUCTION PROTEIN TRAP"/>
    <property type="match status" value="1"/>
</dbReference>
<dbReference type="AlphaFoldDB" id="A0ABD6B6A5"/>
<dbReference type="EC" id="1.14.-.-" evidence="2"/>
<dbReference type="Gene3D" id="3.30.70.100">
    <property type="match status" value="1"/>
</dbReference>
<dbReference type="GO" id="GO:0004497">
    <property type="term" value="F:monooxygenase activity"/>
    <property type="evidence" value="ECO:0007669"/>
    <property type="project" value="UniProtKB-KW"/>
</dbReference>
<dbReference type="SUPFAM" id="SSF54909">
    <property type="entry name" value="Dimeric alpha+beta barrel"/>
    <property type="match status" value="1"/>
</dbReference>
<feature type="domain" description="ABM" evidence="1">
    <location>
        <begin position="2"/>
        <end position="93"/>
    </location>
</feature>
<dbReference type="RefSeq" id="WP_379730876.1">
    <property type="nucleotide sequence ID" value="NZ_JBHSWZ010000031.1"/>
</dbReference>
<dbReference type="InterPro" id="IPR011008">
    <property type="entry name" value="Dimeric_a/b-barrel"/>
</dbReference>
<proteinExistence type="predicted"/>
<organism evidence="2 3">
    <name type="scientific">Halolamina salina</name>
    <dbReference type="NCBI Taxonomy" id="1220023"/>
    <lineage>
        <taxon>Archaea</taxon>
        <taxon>Methanobacteriati</taxon>
        <taxon>Methanobacteriota</taxon>
        <taxon>Stenosarchaea group</taxon>
        <taxon>Halobacteria</taxon>
        <taxon>Halobacteriales</taxon>
        <taxon>Haloferacaceae</taxon>
    </lineage>
</organism>